<dbReference type="PRINTS" id="PR00463">
    <property type="entry name" value="EP450I"/>
</dbReference>
<dbReference type="GO" id="GO:0005737">
    <property type="term" value="C:cytoplasm"/>
    <property type="evidence" value="ECO:0007669"/>
    <property type="project" value="TreeGrafter"/>
</dbReference>
<evidence type="ECO:0000313" key="9">
    <source>
        <dbReference type="Proteomes" id="UP001168990"/>
    </source>
</evidence>
<dbReference type="InterPro" id="IPR036396">
    <property type="entry name" value="Cyt_P450_sf"/>
</dbReference>
<evidence type="ECO:0000256" key="2">
    <source>
        <dbReference type="ARBA" id="ARBA00022723"/>
    </source>
</evidence>
<keyword evidence="3 5" id="KW-0408">Iron</keyword>
<dbReference type="PANTHER" id="PTHR24300:SF413">
    <property type="entry name" value="CYTOCHROME P450 18A1"/>
    <property type="match status" value="1"/>
</dbReference>
<dbReference type="GO" id="GO:0006082">
    <property type="term" value="P:organic acid metabolic process"/>
    <property type="evidence" value="ECO:0007669"/>
    <property type="project" value="TreeGrafter"/>
</dbReference>
<dbReference type="Pfam" id="PF00067">
    <property type="entry name" value="p450"/>
    <property type="match status" value="1"/>
</dbReference>
<dbReference type="FunFam" id="1.10.630.10:FF:000070">
    <property type="entry name" value="cytochrome P450 18a1"/>
    <property type="match status" value="1"/>
</dbReference>
<dbReference type="GO" id="GO:0005506">
    <property type="term" value="F:iron ion binding"/>
    <property type="evidence" value="ECO:0007669"/>
    <property type="project" value="InterPro"/>
</dbReference>
<evidence type="ECO:0000256" key="6">
    <source>
        <dbReference type="RuleBase" id="RU000461"/>
    </source>
</evidence>
<feature type="transmembrane region" description="Helical" evidence="7">
    <location>
        <begin position="21"/>
        <end position="40"/>
    </location>
</feature>
<sequence length="532" mass="60356">MLVLHASQWIWKSISETRSDILYSLLIFVMVLGIVRWIQWVKYLMTLPPGPWGYPIIGYLPFIKGDLHLAFGKLAQKYGSMFSARLGSQLIVVLSDYRTIRDAFRREEFSGRPHTEFMNILGGYGIVNTEGAMWKDQRKFLHEKLRSFGMTYQGNGRKMMESKIMREVETLMHGLSMKRGAPTDVSPSLAMSISNVICSIIMGIRFHHGDIRFKRFMALIDEGFKLFGSIVLINFIPIMRYLPGLSKIRTKISHNRMEMAAFFQETVNHHRATFDQNNIRDLVDTYLLEIQKAKAVGKEATLFQGKNHDRQMNQILGDLFSAGMETVKTTLEWAVILMLHHPEAAKAVQEELDQIVGRSRMPALEDLPFLPITEATILEVLRRSSIVPLGTTHATTRTIQLNGYTIPAGAQVVPLLHAVHMDPNLWAEPENFRPARFLTTEGKVTKPEYFMPFGVGRRMCLGDVLARMELTLFFTSLLHTFNIELPDGDSLPSLRGNAGITVTPDPFKVCLIQRHPDISGIIDCPLRNVGSH</sequence>
<accession>A0AA39FL17</accession>
<dbReference type="InterPro" id="IPR002401">
    <property type="entry name" value="Cyt_P450_E_grp-I"/>
</dbReference>
<keyword evidence="7" id="KW-1133">Transmembrane helix</keyword>
<keyword evidence="2 5" id="KW-0479">Metal-binding</keyword>
<dbReference type="InterPro" id="IPR017972">
    <property type="entry name" value="Cyt_P450_CS"/>
</dbReference>
<comment type="cofactor">
    <cofactor evidence="5">
        <name>heme</name>
        <dbReference type="ChEBI" id="CHEBI:30413"/>
    </cofactor>
</comment>
<reference evidence="8" key="1">
    <citation type="journal article" date="2023" name="bioRxiv">
        <title>Scaffold-level genome assemblies of two parasitoid biocontrol wasps reveal the parthenogenesis mechanism and an associated novel virus.</title>
        <authorList>
            <person name="Inwood S."/>
            <person name="Skelly J."/>
            <person name="Guhlin J."/>
            <person name="Harrop T."/>
            <person name="Goldson S."/>
            <person name="Dearden P."/>
        </authorList>
    </citation>
    <scope>NUCLEOTIDE SEQUENCE</scope>
    <source>
        <strain evidence="8">Irish</strain>
        <tissue evidence="8">Whole body</tissue>
    </source>
</reference>
<dbReference type="PANTHER" id="PTHR24300">
    <property type="entry name" value="CYTOCHROME P450 508A4-RELATED"/>
    <property type="match status" value="1"/>
</dbReference>
<evidence type="ECO:0000256" key="1">
    <source>
        <dbReference type="ARBA" id="ARBA00010617"/>
    </source>
</evidence>
<feature type="binding site" description="axial binding residue" evidence="5">
    <location>
        <position position="460"/>
    </location>
    <ligand>
        <name>heme</name>
        <dbReference type="ChEBI" id="CHEBI:30413"/>
    </ligand>
    <ligandPart>
        <name>Fe</name>
        <dbReference type="ChEBI" id="CHEBI:18248"/>
    </ligandPart>
</feature>
<proteinExistence type="inferred from homology"/>
<keyword evidence="9" id="KW-1185">Reference proteome</keyword>
<protein>
    <recommendedName>
        <fullName evidence="10">Cytochrome P450 18a1</fullName>
    </recommendedName>
</protein>
<dbReference type="PRINTS" id="PR00385">
    <property type="entry name" value="P450"/>
</dbReference>
<evidence type="ECO:0000313" key="8">
    <source>
        <dbReference type="EMBL" id="KAK0171365.1"/>
    </source>
</evidence>
<dbReference type="GO" id="GO:0006805">
    <property type="term" value="P:xenobiotic metabolic process"/>
    <property type="evidence" value="ECO:0007669"/>
    <property type="project" value="TreeGrafter"/>
</dbReference>
<dbReference type="AlphaFoldDB" id="A0AA39FL17"/>
<evidence type="ECO:0008006" key="10">
    <source>
        <dbReference type="Google" id="ProtNLM"/>
    </source>
</evidence>
<comment type="similarity">
    <text evidence="1 6">Belongs to the cytochrome P450 family.</text>
</comment>
<evidence type="ECO:0000256" key="4">
    <source>
        <dbReference type="ARBA" id="ARBA00023033"/>
    </source>
</evidence>
<comment type="caution">
    <text evidence="8">The sequence shown here is derived from an EMBL/GenBank/DDBJ whole genome shotgun (WGS) entry which is preliminary data.</text>
</comment>
<organism evidence="8 9">
    <name type="scientific">Microctonus aethiopoides</name>
    <dbReference type="NCBI Taxonomy" id="144406"/>
    <lineage>
        <taxon>Eukaryota</taxon>
        <taxon>Metazoa</taxon>
        <taxon>Ecdysozoa</taxon>
        <taxon>Arthropoda</taxon>
        <taxon>Hexapoda</taxon>
        <taxon>Insecta</taxon>
        <taxon>Pterygota</taxon>
        <taxon>Neoptera</taxon>
        <taxon>Endopterygota</taxon>
        <taxon>Hymenoptera</taxon>
        <taxon>Apocrita</taxon>
        <taxon>Ichneumonoidea</taxon>
        <taxon>Braconidae</taxon>
        <taxon>Euphorinae</taxon>
        <taxon>Microctonus</taxon>
    </lineage>
</organism>
<keyword evidence="5 6" id="KW-0349">Heme</keyword>
<keyword evidence="7" id="KW-0472">Membrane</keyword>
<evidence type="ECO:0000256" key="5">
    <source>
        <dbReference type="PIRSR" id="PIRSR602401-1"/>
    </source>
</evidence>
<dbReference type="InterPro" id="IPR001128">
    <property type="entry name" value="Cyt_P450"/>
</dbReference>
<dbReference type="GO" id="GO:0020037">
    <property type="term" value="F:heme binding"/>
    <property type="evidence" value="ECO:0007669"/>
    <property type="project" value="InterPro"/>
</dbReference>
<evidence type="ECO:0000256" key="7">
    <source>
        <dbReference type="SAM" id="Phobius"/>
    </source>
</evidence>
<gene>
    <name evidence="8" type="ORF">PV328_009106</name>
</gene>
<dbReference type="EMBL" id="JAQQBS010000003">
    <property type="protein sequence ID" value="KAK0171365.1"/>
    <property type="molecule type" value="Genomic_DNA"/>
</dbReference>
<keyword evidence="4 6" id="KW-0503">Monooxygenase</keyword>
<name>A0AA39FL17_9HYME</name>
<keyword evidence="6" id="KW-0560">Oxidoreductase</keyword>
<dbReference type="GO" id="GO:0016712">
    <property type="term" value="F:oxidoreductase activity, acting on paired donors, with incorporation or reduction of molecular oxygen, reduced flavin or flavoprotein as one donor, and incorporation of one atom of oxygen"/>
    <property type="evidence" value="ECO:0007669"/>
    <property type="project" value="TreeGrafter"/>
</dbReference>
<reference evidence="8" key="2">
    <citation type="submission" date="2023-03" db="EMBL/GenBank/DDBJ databases">
        <authorList>
            <person name="Inwood S.N."/>
            <person name="Skelly J.G."/>
            <person name="Guhlin J."/>
            <person name="Harrop T.W.R."/>
            <person name="Goldson S.G."/>
            <person name="Dearden P.K."/>
        </authorList>
    </citation>
    <scope>NUCLEOTIDE SEQUENCE</scope>
    <source>
        <strain evidence="8">Irish</strain>
        <tissue evidence="8">Whole body</tissue>
    </source>
</reference>
<dbReference type="Gene3D" id="1.10.630.10">
    <property type="entry name" value="Cytochrome P450"/>
    <property type="match status" value="1"/>
</dbReference>
<dbReference type="PROSITE" id="PS00086">
    <property type="entry name" value="CYTOCHROME_P450"/>
    <property type="match status" value="1"/>
</dbReference>
<keyword evidence="7" id="KW-0812">Transmembrane</keyword>
<dbReference type="InterPro" id="IPR050182">
    <property type="entry name" value="Cytochrome_P450_fam2"/>
</dbReference>
<dbReference type="SUPFAM" id="SSF48264">
    <property type="entry name" value="Cytochrome P450"/>
    <property type="match status" value="1"/>
</dbReference>
<dbReference type="Proteomes" id="UP001168990">
    <property type="component" value="Unassembled WGS sequence"/>
</dbReference>
<dbReference type="GO" id="GO:0008395">
    <property type="term" value="F:steroid hydroxylase activity"/>
    <property type="evidence" value="ECO:0007669"/>
    <property type="project" value="TreeGrafter"/>
</dbReference>
<evidence type="ECO:0000256" key="3">
    <source>
        <dbReference type="ARBA" id="ARBA00023004"/>
    </source>
</evidence>